<dbReference type="Pfam" id="PF00293">
    <property type="entry name" value="NUDIX"/>
    <property type="match status" value="1"/>
</dbReference>
<gene>
    <name evidence="5" type="ORF">C1I93_19755</name>
</gene>
<dbReference type="InterPro" id="IPR015797">
    <property type="entry name" value="NUDIX_hydrolase-like_dom_sf"/>
</dbReference>
<proteinExistence type="inferred from homology"/>
<reference evidence="5 6" key="1">
    <citation type="submission" date="2018-01" db="EMBL/GenBank/DDBJ databases">
        <title>Draft genome sequence of Jishengella endophytica.</title>
        <authorList>
            <person name="Sahin N."/>
            <person name="Ay H."/>
            <person name="Saygin H."/>
        </authorList>
    </citation>
    <scope>NUCLEOTIDE SEQUENCE [LARGE SCALE GENOMIC DNA]</scope>
    <source>
        <strain evidence="5 6">DSM 45430</strain>
    </source>
</reference>
<keyword evidence="6" id="KW-1185">Reference proteome</keyword>
<dbReference type="Gene3D" id="3.90.79.10">
    <property type="entry name" value="Nucleoside Triphosphate Pyrophosphohydrolase"/>
    <property type="match status" value="1"/>
</dbReference>
<evidence type="ECO:0000256" key="2">
    <source>
        <dbReference type="ARBA" id="ARBA00005582"/>
    </source>
</evidence>
<dbReference type="InterPro" id="IPR000086">
    <property type="entry name" value="NUDIX_hydrolase_dom"/>
</dbReference>
<dbReference type="PANTHER" id="PTHR43046">
    <property type="entry name" value="GDP-MANNOSE MANNOSYL HYDROLASE"/>
    <property type="match status" value="1"/>
</dbReference>
<keyword evidence="3 4" id="KW-0378">Hydrolase</keyword>
<dbReference type="GO" id="GO:0016787">
    <property type="term" value="F:hydrolase activity"/>
    <property type="evidence" value="ECO:0007669"/>
    <property type="project" value="UniProtKB-KW"/>
</dbReference>
<dbReference type="SUPFAM" id="SSF55811">
    <property type="entry name" value="Nudix"/>
    <property type="match status" value="1"/>
</dbReference>
<dbReference type="PROSITE" id="PS00893">
    <property type="entry name" value="NUDIX_BOX"/>
    <property type="match status" value="1"/>
</dbReference>
<dbReference type="PROSITE" id="PS51462">
    <property type="entry name" value="NUDIX"/>
    <property type="match status" value="1"/>
</dbReference>
<dbReference type="PRINTS" id="PR00502">
    <property type="entry name" value="NUDIXFAMILY"/>
</dbReference>
<dbReference type="PANTHER" id="PTHR43046:SF16">
    <property type="entry name" value="ADP-RIBOSE PYROPHOSPHATASE YJHB-RELATED"/>
    <property type="match status" value="1"/>
</dbReference>
<dbReference type="OrthoDB" id="9814308at2"/>
<dbReference type="AlphaFoldDB" id="A0A2W2D4Y3"/>
<protein>
    <submittedName>
        <fullName evidence="5">NUDIX hydrolase</fullName>
    </submittedName>
</protein>
<evidence type="ECO:0000256" key="4">
    <source>
        <dbReference type="RuleBase" id="RU003476"/>
    </source>
</evidence>
<evidence type="ECO:0000256" key="1">
    <source>
        <dbReference type="ARBA" id="ARBA00001946"/>
    </source>
</evidence>
<evidence type="ECO:0000313" key="6">
    <source>
        <dbReference type="Proteomes" id="UP000248627"/>
    </source>
</evidence>
<dbReference type="Proteomes" id="UP000248627">
    <property type="component" value="Unassembled WGS sequence"/>
</dbReference>
<comment type="similarity">
    <text evidence="2 4">Belongs to the Nudix hydrolase family.</text>
</comment>
<dbReference type="InterPro" id="IPR020476">
    <property type="entry name" value="Nudix_hydrolase"/>
</dbReference>
<evidence type="ECO:0000313" key="5">
    <source>
        <dbReference type="EMBL" id="PZF92276.1"/>
    </source>
</evidence>
<evidence type="ECO:0000256" key="3">
    <source>
        <dbReference type="ARBA" id="ARBA00022801"/>
    </source>
</evidence>
<organism evidence="5 6">
    <name type="scientific">Micromonospora endophytica</name>
    <dbReference type="NCBI Taxonomy" id="515350"/>
    <lineage>
        <taxon>Bacteria</taxon>
        <taxon>Bacillati</taxon>
        <taxon>Actinomycetota</taxon>
        <taxon>Actinomycetes</taxon>
        <taxon>Micromonosporales</taxon>
        <taxon>Micromonosporaceae</taxon>
        <taxon>Micromonospora</taxon>
    </lineage>
</organism>
<comment type="cofactor">
    <cofactor evidence="1">
        <name>Mg(2+)</name>
        <dbReference type="ChEBI" id="CHEBI:18420"/>
    </cofactor>
</comment>
<name>A0A2W2D4Y3_9ACTN</name>
<dbReference type="EMBL" id="POTX01000145">
    <property type="protein sequence ID" value="PZF92276.1"/>
    <property type="molecule type" value="Genomic_DNA"/>
</dbReference>
<dbReference type="InterPro" id="IPR020084">
    <property type="entry name" value="NUDIX_hydrolase_CS"/>
</dbReference>
<accession>A0A2W2D4Y3</accession>
<sequence>MARTEHYHDPNAPEANSIVVAVSVFVRDKHGRVLLIQRTDNGLWSLPGGGQEIGESVAETATRETREETGISVEVTGLVGVYSDPDHVIAYSDGEVRQQFSLCFRAVPVDGTPTPSDESSDVRWVARDELEALDIHPSTLLRITHGYEDRTEPYIG</sequence>
<comment type="caution">
    <text evidence="5">The sequence shown here is derived from an EMBL/GenBank/DDBJ whole genome shotgun (WGS) entry which is preliminary data.</text>
</comment>
<dbReference type="RefSeq" id="WP_111244789.1">
    <property type="nucleotide sequence ID" value="NZ_AP023358.1"/>
</dbReference>